<dbReference type="EMBL" id="JACHBW010000004">
    <property type="protein sequence ID" value="MBB6101840.1"/>
    <property type="molecule type" value="Genomic_DNA"/>
</dbReference>
<gene>
    <name evidence="1" type="ORF">F4827_001688</name>
</gene>
<keyword evidence="2" id="KW-1185">Reference proteome</keyword>
<dbReference type="Proteomes" id="UP000571554">
    <property type="component" value="Unassembled WGS sequence"/>
</dbReference>
<name>A0A7W9TWU1_9BURK</name>
<organism evidence="1 2">
    <name type="scientific">Paraburkholderia bannensis</name>
    <dbReference type="NCBI Taxonomy" id="765414"/>
    <lineage>
        <taxon>Bacteria</taxon>
        <taxon>Pseudomonadati</taxon>
        <taxon>Pseudomonadota</taxon>
        <taxon>Betaproteobacteria</taxon>
        <taxon>Burkholderiales</taxon>
        <taxon>Burkholderiaceae</taxon>
        <taxon>Paraburkholderia</taxon>
    </lineage>
</organism>
<sequence length="68" mass="6663">MNQTSSIVTGGITISAATVEPVVSWALGAITHAPVPASVSALVTGLICVAVHAAINRIASRAAATPAQ</sequence>
<accession>A0A7W9TWU1</accession>
<protein>
    <submittedName>
        <fullName evidence="1">Uncharacterized protein</fullName>
    </submittedName>
</protein>
<evidence type="ECO:0000313" key="1">
    <source>
        <dbReference type="EMBL" id="MBB6101840.1"/>
    </source>
</evidence>
<comment type="caution">
    <text evidence="1">The sequence shown here is derived from an EMBL/GenBank/DDBJ whole genome shotgun (WGS) entry which is preliminary data.</text>
</comment>
<evidence type="ECO:0000313" key="2">
    <source>
        <dbReference type="Proteomes" id="UP000571554"/>
    </source>
</evidence>
<reference evidence="1 2" key="1">
    <citation type="submission" date="2020-08" db="EMBL/GenBank/DDBJ databases">
        <title>Above-ground endophytic microbial communities from plants in different locations in the United States.</title>
        <authorList>
            <person name="Frank C."/>
        </authorList>
    </citation>
    <scope>NUCLEOTIDE SEQUENCE [LARGE SCALE GENOMIC DNA]</scope>
    <source>
        <strain evidence="1 2">WP4_2_2</strain>
    </source>
</reference>
<dbReference type="RefSeq" id="WP_183723476.1">
    <property type="nucleotide sequence ID" value="NZ_JACHBW010000004.1"/>
</dbReference>
<proteinExistence type="predicted"/>
<dbReference type="AlphaFoldDB" id="A0A7W9TWU1"/>